<dbReference type="CDD" id="cd02429">
    <property type="entry name" value="PTH2_like"/>
    <property type="match status" value="1"/>
</dbReference>
<dbReference type="EC" id="3.1.1.29" evidence="1"/>
<dbReference type="OrthoDB" id="201213at2759"/>
<dbReference type="Pfam" id="PF01981">
    <property type="entry name" value="PTH2"/>
    <property type="match status" value="1"/>
</dbReference>
<dbReference type="EMBL" id="UYJE01006496">
    <property type="protein sequence ID" value="VDI46466.1"/>
    <property type="molecule type" value="Genomic_DNA"/>
</dbReference>
<dbReference type="AlphaFoldDB" id="A0A8B6FB26"/>
<dbReference type="GO" id="GO:0004045">
    <property type="term" value="F:peptidyl-tRNA hydrolase activity"/>
    <property type="evidence" value="ECO:0007669"/>
    <property type="project" value="UniProtKB-EC"/>
</dbReference>
<comment type="caution">
    <text evidence="4">The sequence shown here is derived from an EMBL/GenBank/DDBJ whole genome shotgun (WGS) entry which is preliminary data.</text>
</comment>
<dbReference type="Gene3D" id="3.40.1490.10">
    <property type="entry name" value="Bit1"/>
    <property type="match status" value="1"/>
</dbReference>
<evidence type="ECO:0000256" key="3">
    <source>
        <dbReference type="ARBA" id="ARBA00048707"/>
    </source>
</evidence>
<gene>
    <name evidence="4" type="ORF">MGAL_10B054950</name>
</gene>
<organism evidence="4 5">
    <name type="scientific">Mytilus galloprovincialis</name>
    <name type="common">Mediterranean mussel</name>
    <dbReference type="NCBI Taxonomy" id="29158"/>
    <lineage>
        <taxon>Eukaryota</taxon>
        <taxon>Metazoa</taxon>
        <taxon>Spiralia</taxon>
        <taxon>Lophotrochozoa</taxon>
        <taxon>Mollusca</taxon>
        <taxon>Bivalvia</taxon>
        <taxon>Autobranchia</taxon>
        <taxon>Pteriomorphia</taxon>
        <taxon>Mytilida</taxon>
        <taxon>Mytiloidea</taxon>
        <taxon>Mytilidae</taxon>
        <taxon>Mytilinae</taxon>
        <taxon>Mytilus</taxon>
    </lineage>
</organism>
<evidence type="ECO:0000256" key="1">
    <source>
        <dbReference type="ARBA" id="ARBA00013260"/>
    </source>
</evidence>
<sequence>MSTNIVQYVVVRRDVVKTLKWPLGALIAQACHACTAVMHNFYEHPDTQNYLKDLDNMHKVILEAKDEESLKSLSNALTENNIDHKLWIEQPENISTCVAVRPYNKETVQQFFKEFKLFR</sequence>
<dbReference type="InterPro" id="IPR023476">
    <property type="entry name" value="Pep_tRNA_hydro_II_dom_sf"/>
</dbReference>
<comment type="catalytic activity">
    <reaction evidence="3">
        <text>an N-acyl-L-alpha-aminoacyl-tRNA + H2O = an N-acyl-L-amino acid + a tRNA + H(+)</text>
        <dbReference type="Rhea" id="RHEA:54448"/>
        <dbReference type="Rhea" id="RHEA-COMP:10123"/>
        <dbReference type="Rhea" id="RHEA-COMP:13883"/>
        <dbReference type="ChEBI" id="CHEBI:15377"/>
        <dbReference type="ChEBI" id="CHEBI:15378"/>
        <dbReference type="ChEBI" id="CHEBI:59874"/>
        <dbReference type="ChEBI" id="CHEBI:78442"/>
        <dbReference type="ChEBI" id="CHEBI:138191"/>
        <dbReference type="EC" id="3.1.1.29"/>
    </reaction>
</comment>
<keyword evidence="5" id="KW-1185">Reference proteome</keyword>
<accession>A0A8B6FB26</accession>
<keyword evidence="2" id="KW-0378">Hydrolase</keyword>
<evidence type="ECO:0000313" key="4">
    <source>
        <dbReference type="EMBL" id="VDI46466.1"/>
    </source>
</evidence>
<evidence type="ECO:0000256" key="2">
    <source>
        <dbReference type="ARBA" id="ARBA00022801"/>
    </source>
</evidence>
<dbReference type="Proteomes" id="UP000596742">
    <property type="component" value="Unassembled WGS sequence"/>
</dbReference>
<dbReference type="InterPro" id="IPR002833">
    <property type="entry name" value="PTH2"/>
</dbReference>
<proteinExistence type="predicted"/>
<dbReference type="PANTHER" id="PTHR46194:SF1">
    <property type="entry name" value="PEPTIDYL-TRNA HYDROLASE PTRHD1-RELATED"/>
    <property type="match status" value="1"/>
</dbReference>
<dbReference type="SUPFAM" id="SSF102462">
    <property type="entry name" value="Peptidyl-tRNA hydrolase II"/>
    <property type="match status" value="1"/>
</dbReference>
<name>A0A8B6FB26_MYTGA</name>
<dbReference type="InterPro" id="IPR042237">
    <property type="entry name" value="PTRHD1"/>
</dbReference>
<evidence type="ECO:0000313" key="5">
    <source>
        <dbReference type="Proteomes" id="UP000596742"/>
    </source>
</evidence>
<dbReference type="PANTHER" id="PTHR46194">
    <property type="entry name" value="PEPTIDYL-TRNA HYDROLASE PTRHD1-RELATED"/>
    <property type="match status" value="1"/>
</dbReference>
<reference evidence="4" key="1">
    <citation type="submission" date="2018-11" db="EMBL/GenBank/DDBJ databases">
        <authorList>
            <person name="Alioto T."/>
            <person name="Alioto T."/>
        </authorList>
    </citation>
    <scope>NUCLEOTIDE SEQUENCE</scope>
</reference>
<protein>
    <recommendedName>
        <fullName evidence="1">peptidyl-tRNA hydrolase</fullName>
        <ecNumber evidence="1">3.1.1.29</ecNumber>
    </recommendedName>
</protein>